<gene>
    <name evidence="2" type="ORF">SEUCBS140593_002356</name>
</gene>
<reference evidence="2 3" key="1">
    <citation type="submission" date="2024-01" db="EMBL/GenBank/DDBJ databases">
        <authorList>
            <person name="Allen C."/>
            <person name="Tagirdzhanova G."/>
        </authorList>
    </citation>
    <scope>NUCLEOTIDE SEQUENCE [LARGE SCALE GENOMIC DNA]</scope>
</reference>
<feature type="compositionally biased region" description="Basic and acidic residues" evidence="1">
    <location>
        <begin position="87"/>
        <end position="105"/>
    </location>
</feature>
<sequence>MASLLAFRNLFLRPAPVFIPLVARPLSTTAFRRHGESQSNDPDFEVEKLKKDSLQRQKKGQGEWMAGLASDSEEDIKADKSGFTAKEAVERSKQSYDAKTGKKTN</sequence>
<evidence type="ECO:0008006" key="4">
    <source>
        <dbReference type="Google" id="ProtNLM"/>
    </source>
</evidence>
<name>A0ABP0B5T7_9PEZI</name>
<feature type="compositionally biased region" description="Basic and acidic residues" evidence="1">
    <location>
        <begin position="45"/>
        <end position="55"/>
    </location>
</feature>
<evidence type="ECO:0000256" key="1">
    <source>
        <dbReference type="SAM" id="MobiDB-lite"/>
    </source>
</evidence>
<feature type="region of interest" description="Disordered" evidence="1">
    <location>
        <begin position="32"/>
        <end position="105"/>
    </location>
</feature>
<proteinExistence type="predicted"/>
<protein>
    <recommendedName>
        <fullName evidence="4">Mitochondrial carrier protein</fullName>
    </recommendedName>
</protein>
<keyword evidence="3" id="KW-1185">Reference proteome</keyword>
<dbReference type="Proteomes" id="UP001642482">
    <property type="component" value="Unassembled WGS sequence"/>
</dbReference>
<evidence type="ECO:0000313" key="2">
    <source>
        <dbReference type="EMBL" id="CAK7214929.1"/>
    </source>
</evidence>
<dbReference type="EMBL" id="CAWUHD010000015">
    <property type="protein sequence ID" value="CAK7214929.1"/>
    <property type="molecule type" value="Genomic_DNA"/>
</dbReference>
<organism evidence="2 3">
    <name type="scientific">Sporothrix eucalyptigena</name>
    <dbReference type="NCBI Taxonomy" id="1812306"/>
    <lineage>
        <taxon>Eukaryota</taxon>
        <taxon>Fungi</taxon>
        <taxon>Dikarya</taxon>
        <taxon>Ascomycota</taxon>
        <taxon>Pezizomycotina</taxon>
        <taxon>Sordariomycetes</taxon>
        <taxon>Sordariomycetidae</taxon>
        <taxon>Ophiostomatales</taxon>
        <taxon>Ophiostomataceae</taxon>
        <taxon>Sporothrix</taxon>
    </lineage>
</organism>
<accession>A0ABP0B5T7</accession>
<comment type="caution">
    <text evidence="2">The sequence shown here is derived from an EMBL/GenBank/DDBJ whole genome shotgun (WGS) entry which is preliminary data.</text>
</comment>
<evidence type="ECO:0000313" key="3">
    <source>
        <dbReference type="Proteomes" id="UP001642482"/>
    </source>
</evidence>